<dbReference type="GO" id="GO:0005789">
    <property type="term" value="C:endoplasmic reticulum membrane"/>
    <property type="evidence" value="ECO:0007669"/>
    <property type="project" value="UniProtKB-SubCell"/>
</dbReference>
<evidence type="ECO:0000256" key="9">
    <source>
        <dbReference type="SAM" id="Phobius"/>
    </source>
</evidence>
<dbReference type="AlphaFoldDB" id="A0A182E787"/>
<evidence type="ECO:0000256" key="2">
    <source>
        <dbReference type="ARBA" id="ARBA00004687"/>
    </source>
</evidence>
<feature type="transmembrane region" description="Helical" evidence="9">
    <location>
        <begin position="62"/>
        <end position="81"/>
    </location>
</feature>
<evidence type="ECO:0000313" key="11">
    <source>
        <dbReference type="Proteomes" id="UP000271087"/>
    </source>
</evidence>
<comment type="pathway">
    <text evidence="2">Glycolipid biosynthesis; glycosylphosphatidylinositol-anchor biosynthesis.</text>
</comment>
<dbReference type="Pfam" id="PF06218">
    <property type="entry name" value="NPR2"/>
    <property type="match status" value="2"/>
</dbReference>
<dbReference type="GO" id="GO:0010508">
    <property type="term" value="P:positive regulation of autophagy"/>
    <property type="evidence" value="ECO:0007669"/>
    <property type="project" value="TreeGrafter"/>
</dbReference>
<sequence length="534" mass="60724">MLKTFHATIPLIIRFTEYNSFITSIQLMIAGVHNEAIIFGVIINHAIAVLFGAPFLSHFTATFVFSIVLAIVSIFPLLLVAENFDSLDIILFGERQLSHKCLLAHHLSLGGIFGAWFGAFVIPLDWDRWWQRWPLPCVFGTVFGGILGFLFSLIEILSIVMYAATSTYLSQVFNVPKLKAIIFAEFDADKGPVIRIQVPHFLFDAKIFDTFSNAIIPKPELFHRLIKVNHVENSDGKVYKIMGHPVGIESDSYVRGRYIFNVCFVVDKNSQVDCLYEPMVQKCAAYLTLMEKDSRFLSQSQHKLPGLLLNIFESLNEHGECKIPVIDQTTIYLKLCPSFHGIEPPKVEPYMVPMFTQVPPPNTPNHIPKMDVLSQKICPKVDGVRCIKEIAMMVQIDADLVMRCVRNLHFYGCLTLIPLFMYSNTYVATEQLHDFYTNTVLIETGMTMKDWCERMSPRQYNVDERRVIQFGVCHGFVRKLCIYPVSLKKGDLRRIAKLCDGTRSLEDLAVVFAVSPVKLLEAIRDDGNFVFISK</sequence>
<keyword evidence="7 9" id="KW-1133">Transmembrane helix</keyword>
<comment type="similarity">
    <text evidence="3">Belongs to the NPR2 family.</text>
</comment>
<dbReference type="InterPro" id="IPR009580">
    <property type="entry name" value="GPI_biosynthesis_protein_Pig-F"/>
</dbReference>
<keyword evidence="8 9" id="KW-0472">Membrane</keyword>
<protein>
    <submittedName>
        <fullName evidence="12">Nitrogen permease regulator 2</fullName>
    </submittedName>
</protein>
<dbReference type="GO" id="GO:1990130">
    <property type="term" value="C:GATOR1 complex"/>
    <property type="evidence" value="ECO:0007669"/>
    <property type="project" value="TreeGrafter"/>
</dbReference>
<dbReference type="UniPathway" id="UPA00196"/>
<accession>A0A182E787</accession>
<dbReference type="GO" id="GO:0005774">
    <property type="term" value="C:vacuolar membrane"/>
    <property type="evidence" value="ECO:0007669"/>
    <property type="project" value="TreeGrafter"/>
</dbReference>
<proteinExistence type="inferred from homology"/>
<dbReference type="Proteomes" id="UP000271087">
    <property type="component" value="Unassembled WGS sequence"/>
</dbReference>
<evidence type="ECO:0000256" key="5">
    <source>
        <dbReference type="ARBA" id="ARBA00022692"/>
    </source>
</evidence>
<evidence type="ECO:0000256" key="1">
    <source>
        <dbReference type="ARBA" id="ARBA00004477"/>
    </source>
</evidence>
<dbReference type="Pfam" id="PF06699">
    <property type="entry name" value="PIG-F"/>
    <property type="match status" value="1"/>
</dbReference>
<comment type="subcellular location">
    <subcellularLocation>
        <location evidence="1">Endoplasmic reticulum membrane</location>
        <topology evidence="1">Multi-pass membrane protein</topology>
    </subcellularLocation>
</comment>
<evidence type="ECO:0000256" key="6">
    <source>
        <dbReference type="ARBA" id="ARBA00022824"/>
    </source>
</evidence>
<evidence type="ECO:0000256" key="4">
    <source>
        <dbReference type="ARBA" id="ARBA00022502"/>
    </source>
</evidence>
<evidence type="ECO:0000313" key="12">
    <source>
        <dbReference type="WBParaSite" id="nOo.2.0.1.t03878-RA"/>
    </source>
</evidence>
<dbReference type="PANTHER" id="PTHR12991">
    <property type="entry name" value="NITROGEN PERMEASE REGULATOR 2/TUMOR SUPPRESSOR CANDIDATE 4"/>
    <property type="match status" value="1"/>
</dbReference>
<dbReference type="GO" id="GO:0006506">
    <property type="term" value="P:GPI anchor biosynthetic process"/>
    <property type="evidence" value="ECO:0007669"/>
    <property type="project" value="UniProtKB-UniPathway"/>
</dbReference>
<name>A0A182E787_ONCOC</name>
<evidence type="ECO:0000256" key="7">
    <source>
        <dbReference type="ARBA" id="ARBA00022989"/>
    </source>
</evidence>
<dbReference type="InterPro" id="IPR009348">
    <property type="entry name" value="NPR2-like"/>
</dbReference>
<reference evidence="10 11" key="2">
    <citation type="submission" date="2018-08" db="EMBL/GenBank/DDBJ databases">
        <authorList>
            <person name="Laetsch R D."/>
            <person name="Stevens L."/>
            <person name="Kumar S."/>
            <person name="Blaxter L. M."/>
        </authorList>
    </citation>
    <scope>NUCLEOTIDE SEQUENCE [LARGE SCALE GENOMIC DNA]</scope>
</reference>
<organism evidence="12">
    <name type="scientific">Onchocerca ochengi</name>
    <name type="common">Filarial nematode worm</name>
    <dbReference type="NCBI Taxonomy" id="42157"/>
    <lineage>
        <taxon>Eukaryota</taxon>
        <taxon>Metazoa</taxon>
        <taxon>Ecdysozoa</taxon>
        <taxon>Nematoda</taxon>
        <taxon>Chromadorea</taxon>
        <taxon>Rhabditida</taxon>
        <taxon>Spirurina</taxon>
        <taxon>Spiruromorpha</taxon>
        <taxon>Filarioidea</taxon>
        <taxon>Onchocercidae</taxon>
        <taxon>Onchocerca</taxon>
    </lineage>
</organism>
<evidence type="ECO:0000256" key="3">
    <source>
        <dbReference type="ARBA" id="ARBA00008433"/>
    </source>
</evidence>
<keyword evidence="6" id="KW-0256">Endoplasmic reticulum</keyword>
<feature type="transmembrane region" description="Helical" evidence="9">
    <location>
        <begin position="142"/>
        <end position="164"/>
    </location>
</feature>
<feature type="transmembrane region" description="Helical" evidence="9">
    <location>
        <begin position="102"/>
        <end position="122"/>
    </location>
</feature>
<reference evidence="12" key="1">
    <citation type="submission" date="2016-06" db="UniProtKB">
        <authorList>
            <consortium name="WormBaseParasite"/>
        </authorList>
    </citation>
    <scope>IDENTIFICATION</scope>
</reference>
<dbReference type="OrthoDB" id="338854at2759"/>
<keyword evidence="11" id="KW-1185">Reference proteome</keyword>
<dbReference type="GO" id="GO:1904262">
    <property type="term" value="P:negative regulation of TORC1 signaling"/>
    <property type="evidence" value="ECO:0007669"/>
    <property type="project" value="TreeGrafter"/>
</dbReference>
<keyword evidence="4" id="KW-0337">GPI-anchor biosynthesis</keyword>
<dbReference type="GO" id="GO:0034198">
    <property type="term" value="P:cellular response to amino acid starvation"/>
    <property type="evidence" value="ECO:0007669"/>
    <property type="project" value="TreeGrafter"/>
</dbReference>
<evidence type="ECO:0000313" key="10">
    <source>
        <dbReference type="EMBL" id="VDK70884.1"/>
    </source>
</evidence>
<evidence type="ECO:0000256" key="8">
    <source>
        <dbReference type="ARBA" id="ARBA00023136"/>
    </source>
</evidence>
<dbReference type="STRING" id="42157.A0A182E787"/>
<dbReference type="GO" id="GO:0005096">
    <property type="term" value="F:GTPase activator activity"/>
    <property type="evidence" value="ECO:0007669"/>
    <property type="project" value="TreeGrafter"/>
</dbReference>
<dbReference type="PANTHER" id="PTHR12991:SF10">
    <property type="entry name" value="GATOR COMPLEX PROTEIN NPRL2"/>
    <property type="match status" value="1"/>
</dbReference>
<keyword evidence="5 9" id="KW-0812">Transmembrane</keyword>
<dbReference type="WBParaSite" id="nOo.2.0.1.t03878-RA">
    <property type="protein sequence ID" value="nOo.2.0.1.t03878-RA"/>
    <property type="gene ID" value="nOo.2.0.1.g03878"/>
</dbReference>
<gene>
    <name evidence="10" type="ORF">NOO_LOCUS3878</name>
</gene>
<dbReference type="EMBL" id="UYRW01000796">
    <property type="protein sequence ID" value="VDK70884.1"/>
    <property type="molecule type" value="Genomic_DNA"/>
</dbReference>